<reference evidence="2" key="1">
    <citation type="submission" date="2018-02" db="EMBL/GenBank/DDBJ databases">
        <authorList>
            <person name="Cohen D.B."/>
            <person name="Kent A.D."/>
        </authorList>
    </citation>
    <scope>NUCLEOTIDE SEQUENCE</scope>
</reference>
<evidence type="ECO:0000313" key="2">
    <source>
        <dbReference type="EMBL" id="SPC97685.1"/>
    </source>
</evidence>
<dbReference type="PRINTS" id="PR00926">
    <property type="entry name" value="MITOCARRIER"/>
</dbReference>
<accession>A0A2N9GDU3</accession>
<proteinExistence type="predicted"/>
<dbReference type="EMBL" id="OIVN01001790">
    <property type="protein sequence ID" value="SPC97685.1"/>
    <property type="molecule type" value="Genomic_DNA"/>
</dbReference>
<name>A0A2N9GDU3_FAGSY</name>
<evidence type="ECO:0000256" key="1">
    <source>
        <dbReference type="SAM" id="MobiDB-lite"/>
    </source>
</evidence>
<dbReference type="AlphaFoldDB" id="A0A2N9GDU3"/>
<protein>
    <submittedName>
        <fullName evidence="2">Uncharacterized protein</fullName>
    </submittedName>
</protein>
<sequence length="70" mass="7841">MSKEDEDDPEKKRAVRSSSSSSSSALSYRPYDWLTNFHRDLMAGAVMGGVVHTIVAPIERAKLLFTDPRE</sequence>
<dbReference type="GO" id="GO:0055085">
    <property type="term" value="P:transmembrane transport"/>
    <property type="evidence" value="ECO:0007669"/>
    <property type="project" value="InterPro"/>
</dbReference>
<gene>
    <name evidence="2" type="ORF">FSB_LOCUS25567</name>
</gene>
<dbReference type="InterPro" id="IPR002067">
    <property type="entry name" value="MCP"/>
</dbReference>
<organism evidence="2">
    <name type="scientific">Fagus sylvatica</name>
    <name type="common">Beechnut</name>
    <dbReference type="NCBI Taxonomy" id="28930"/>
    <lineage>
        <taxon>Eukaryota</taxon>
        <taxon>Viridiplantae</taxon>
        <taxon>Streptophyta</taxon>
        <taxon>Embryophyta</taxon>
        <taxon>Tracheophyta</taxon>
        <taxon>Spermatophyta</taxon>
        <taxon>Magnoliopsida</taxon>
        <taxon>eudicotyledons</taxon>
        <taxon>Gunneridae</taxon>
        <taxon>Pentapetalae</taxon>
        <taxon>rosids</taxon>
        <taxon>fabids</taxon>
        <taxon>Fagales</taxon>
        <taxon>Fagaceae</taxon>
        <taxon>Fagus</taxon>
    </lineage>
</organism>
<feature type="region of interest" description="Disordered" evidence="1">
    <location>
        <begin position="1"/>
        <end position="26"/>
    </location>
</feature>